<dbReference type="CDD" id="cd00882">
    <property type="entry name" value="Ras_like_GTPase"/>
    <property type="match status" value="1"/>
</dbReference>
<evidence type="ECO:0000313" key="3">
    <source>
        <dbReference type="Proteomes" id="UP001470230"/>
    </source>
</evidence>
<feature type="coiled-coil region" evidence="1">
    <location>
        <begin position="543"/>
        <end position="570"/>
    </location>
</feature>
<dbReference type="InterPro" id="IPR027417">
    <property type="entry name" value="P-loop_NTPase"/>
</dbReference>
<name>A0ABR2KXN0_9EUKA</name>
<sequence>MNDRLNEHTIQEVFKLVIEGEKKISEAEGKDLIIFIGPTQTGKSTTINSLLGVHLRKKKKEVEPIPPDTYIAPAGCLDEGGVSTTCYPILYTSKTTNKCFLDTQGFFDNRNNIVINMASTILLQMAINQARSVRAINLSKSEDFESGLAAFDKIGKEISHFVENENVPIFFLFNRYNVSDELQEQSFVSWPEEEKIKTIKKDLEVAFKNNVKAGEKLRQDGMNRLIQKAKSLGLISKKNSERNQVDQNDLNTIMNNQEIRDILDHNEEFQQIKQQYKYIMMLKNSFSKGYYGYIDPTSSESIERLVKDISKLPEIDPKYFIFNNDNTDRSNFDQIFLNKIIKDIEMMKQLKFSKQYTEETLTSLISTINENLQHKSEILSQIEDNFLSETMINQLMLEFDEEEIKKKKEISASIDKLKQKQNSDEQALDEFKNKGPVEVFHQHFNEKVGFFWYTSYHLRYNKNIPYIKVVEKLAKHTSRDYAIDTSSPNFEVVYTSEKKAHSILPCIPYINLISAPILCLTSHNCTGDVWIYADPSDAEPERLASLKQEIENDKQQIAELTADLVILERENKSGMKRKLENYIYFLRENLLQLENIKSCVQKTTAIFCEEVEKGSKTLSKKEEIVSHNGIIKKLYKDISQYPILNEFIDLFNSIDGENGRGNEIDLETLITNGKIIFHLNQS</sequence>
<dbReference type="EMBL" id="JAPFFF010000003">
    <property type="protein sequence ID" value="KAK8895232.1"/>
    <property type="molecule type" value="Genomic_DNA"/>
</dbReference>
<dbReference type="Proteomes" id="UP001470230">
    <property type="component" value="Unassembled WGS sequence"/>
</dbReference>
<reference evidence="2 3" key="1">
    <citation type="submission" date="2024-04" db="EMBL/GenBank/DDBJ databases">
        <title>Tritrichomonas musculus Genome.</title>
        <authorList>
            <person name="Alves-Ferreira E."/>
            <person name="Grigg M."/>
            <person name="Lorenzi H."/>
            <person name="Galac M."/>
        </authorList>
    </citation>
    <scope>NUCLEOTIDE SEQUENCE [LARGE SCALE GENOMIC DNA]</scope>
    <source>
        <strain evidence="2 3">EAF2021</strain>
    </source>
</reference>
<keyword evidence="1" id="KW-0175">Coiled coil</keyword>
<protein>
    <recommendedName>
        <fullName evidence="4">G domain-containing protein</fullName>
    </recommendedName>
</protein>
<dbReference type="Gene3D" id="3.40.50.300">
    <property type="entry name" value="P-loop containing nucleotide triphosphate hydrolases"/>
    <property type="match status" value="1"/>
</dbReference>
<accession>A0ABR2KXN0</accession>
<comment type="caution">
    <text evidence="2">The sequence shown here is derived from an EMBL/GenBank/DDBJ whole genome shotgun (WGS) entry which is preliminary data.</text>
</comment>
<gene>
    <name evidence="2" type="ORF">M9Y10_023674</name>
</gene>
<evidence type="ECO:0008006" key="4">
    <source>
        <dbReference type="Google" id="ProtNLM"/>
    </source>
</evidence>
<keyword evidence="3" id="KW-1185">Reference proteome</keyword>
<proteinExistence type="predicted"/>
<dbReference type="SUPFAM" id="SSF52540">
    <property type="entry name" value="P-loop containing nucleoside triphosphate hydrolases"/>
    <property type="match status" value="1"/>
</dbReference>
<evidence type="ECO:0000313" key="2">
    <source>
        <dbReference type="EMBL" id="KAK8895232.1"/>
    </source>
</evidence>
<organism evidence="2 3">
    <name type="scientific">Tritrichomonas musculus</name>
    <dbReference type="NCBI Taxonomy" id="1915356"/>
    <lineage>
        <taxon>Eukaryota</taxon>
        <taxon>Metamonada</taxon>
        <taxon>Parabasalia</taxon>
        <taxon>Tritrichomonadida</taxon>
        <taxon>Tritrichomonadidae</taxon>
        <taxon>Tritrichomonas</taxon>
    </lineage>
</organism>
<evidence type="ECO:0000256" key="1">
    <source>
        <dbReference type="SAM" id="Coils"/>
    </source>
</evidence>